<name>A0A8J3PPL4_9ACTN</name>
<dbReference type="Gene3D" id="2.60.40.1220">
    <property type="match status" value="1"/>
</dbReference>
<evidence type="ECO:0000313" key="10">
    <source>
        <dbReference type="Proteomes" id="UP000630097"/>
    </source>
</evidence>
<dbReference type="AlphaFoldDB" id="A0A8J3PPL4"/>
<keyword evidence="6" id="KW-0472">Membrane</keyword>
<comment type="caution">
    <text evidence="9">The sequence shown here is derived from an EMBL/GenBank/DDBJ whole genome shotgun (WGS) entry which is preliminary data.</text>
</comment>
<sequence length="204" mass="20656">MLARWSAVLVAVLVAALWPITAAQAHDALKSSTPKKNAKVATVDKVTLEFTASVKFPKIVVRAAGGETYQQGKAEVNQGRVEQAVSGPLPSGEYTIAYRVVSSDGHPLTGEIPFTVEAPPSPGPSATPAASPSANTAVAAPSSTAPTAPQSPSGVTESASPVASTTGESLSLLWLLIGAALLAAAALFALSGRKKKTPNDSCGR</sequence>
<dbReference type="InterPro" id="IPR014756">
    <property type="entry name" value="Ig_E-set"/>
</dbReference>
<dbReference type="InterPro" id="IPR014755">
    <property type="entry name" value="Cu-Rt/internalin_Ig-like"/>
</dbReference>
<dbReference type="PANTHER" id="PTHR34820">
    <property type="entry name" value="INNER MEMBRANE PROTEIN YEBZ"/>
    <property type="match status" value="1"/>
</dbReference>
<proteinExistence type="predicted"/>
<organism evidence="9 10">
    <name type="scientific">Planotetraspora kaengkrachanensis</name>
    <dbReference type="NCBI Taxonomy" id="575193"/>
    <lineage>
        <taxon>Bacteria</taxon>
        <taxon>Bacillati</taxon>
        <taxon>Actinomycetota</taxon>
        <taxon>Actinomycetes</taxon>
        <taxon>Streptosporangiales</taxon>
        <taxon>Streptosporangiaceae</taxon>
        <taxon>Planotetraspora</taxon>
    </lineage>
</organism>
<dbReference type="NCBIfam" id="TIGR01167">
    <property type="entry name" value="LPXTG_anchor"/>
    <property type="match status" value="1"/>
</dbReference>
<dbReference type="GO" id="GO:0006825">
    <property type="term" value="P:copper ion transport"/>
    <property type="evidence" value="ECO:0007669"/>
    <property type="project" value="InterPro"/>
</dbReference>
<dbReference type="RefSeq" id="WP_203881278.1">
    <property type="nucleotide sequence ID" value="NZ_BAABHH010000002.1"/>
</dbReference>
<feature type="signal peptide" evidence="7">
    <location>
        <begin position="1"/>
        <end position="25"/>
    </location>
</feature>
<accession>A0A8J3PPL4</accession>
<keyword evidence="2" id="KW-0479">Metal-binding</keyword>
<dbReference type="InterPro" id="IPR032694">
    <property type="entry name" value="CopC/D"/>
</dbReference>
<keyword evidence="6" id="KW-0812">Transmembrane</keyword>
<dbReference type="GO" id="GO:0042597">
    <property type="term" value="C:periplasmic space"/>
    <property type="evidence" value="ECO:0007669"/>
    <property type="project" value="InterPro"/>
</dbReference>
<evidence type="ECO:0000256" key="1">
    <source>
        <dbReference type="ARBA" id="ARBA00004196"/>
    </source>
</evidence>
<dbReference type="EMBL" id="BONV01000002">
    <property type="protein sequence ID" value="GIG77791.1"/>
    <property type="molecule type" value="Genomic_DNA"/>
</dbReference>
<feature type="region of interest" description="Disordered" evidence="5">
    <location>
        <begin position="117"/>
        <end position="162"/>
    </location>
</feature>
<dbReference type="InterPro" id="IPR007348">
    <property type="entry name" value="CopC_dom"/>
</dbReference>
<feature type="transmembrane region" description="Helical" evidence="6">
    <location>
        <begin position="172"/>
        <end position="190"/>
    </location>
</feature>
<evidence type="ECO:0000259" key="8">
    <source>
        <dbReference type="Pfam" id="PF04234"/>
    </source>
</evidence>
<gene>
    <name evidence="9" type="primary">pcoC</name>
    <name evidence="9" type="ORF">Pka01_09180</name>
</gene>
<keyword evidence="4" id="KW-0186">Copper</keyword>
<evidence type="ECO:0000256" key="6">
    <source>
        <dbReference type="SAM" id="Phobius"/>
    </source>
</evidence>
<keyword evidence="10" id="KW-1185">Reference proteome</keyword>
<dbReference type="GO" id="GO:0005886">
    <property type="term" value="C:plasma membrane"/>
    <property type="evidence" value="ECO:0007669"/>
    <property type="project" value="TreeGrafter"/>
</dbReference>
<dbReference type="Proteomes" id="UP000630097">
    <property type="component" value="Unassembled WGS sequence"/>
</dbReference>
<dbReference type="GO" id="GO:0030313">
    <property type="term" value="C:cell envelope"/>
    <property type="evidence" value="ECO:0007669"/>
    <property type="project" value="UniProtKB-SubCell"/>
</dbReference>
<evidence type="ECO:0000256" key="2">
    <source>
        <dbReference type="ARBA" id="ARBA00022723"/>
    </source>
</evidence>
<dbReference type="Pfam" id="PF04234">
    <property type="entry name" value="CopC"/>
    <property type="match status" value="1"/>
</dbReference>
<dbReference type="PANTHER" id="PTHR34820:SF4">
    <property type="entry name" value="INNER MEMBRANE PROTEIN YEBZ"/>
    <property type="match status" value="1"/>
</dbReference>
<evidence type="ECO:0000256" key="3">
    <source>
        <dbReference type="ARBA" id="ARBA00022729"/>
    </source>
</evidence>
<feature type="compositionally biased region" description="Low complexity" evidence="5">
    <location>
        <begin position="126"/>
        <end position="153"/>
    </location>
</feature>
<keyword evidence="6" id="KW-1133">Transmembrane helix</keyword>
<feature type="domain" description="CopC" evidence="8">
    <location>
        <begin position="26"/>
        <end position="116"/>
    </location>
</feature>
<feature type="chain" id="PRO_5035298693" evidence="7">
    <location>
        <begin position="26"/>
        <end position="204"/>
    </location>
</feature>
<keyword evidence="3 7" id="KW-0732">Signal</keyword>
<dbReference type="SUPFAM" id="SSF81296">
    <property type="entry name" value="E set domains"/>
    <property type="match status" value="1"/>
</dbReference>
<evidence type="ECO:0000256" key="4">
    <source>
        <dbReference type="ARBA" id="ARBA00023008"/>
    </source>
</evidence>
<reference evidence="9 10" key="1">
    <citation type="submission" date="2021-01" db="EMBL/GenBank/DDBJ databases">
        <title>Whole genome shotgun sequence of Planotetraspora kaengkrachanensis NBRC 104272.</title>
        <authorList>
            <person name="Komaki H."/>
            <person name="Tamura T."/>
        </authorList>
    </citation>
    <scope>NUCLEOTIDE SEQUENCE [LARGE SCALE GENOMIC DNA]</scope>
    <source>
        <strain evidence="9 10">NBRC 104272</strain>
    </source>
</reference>
<dbReference type="GO" id="GO:0005507">
    <property type="term" value="F:copper ion binding"/>
    <property type="evidence" value="ECO:0007669"/>
    <property type="project" value="InterPro"/>
</dbReference>
<evidence type="ECO:0000256" key="7">
    <source>
        <dbReference type="SAM" id="SignalP"/>
    </source>
</evidence>
<evidence type="ECO:0000313" key="9">
    <source>
        <dbReference type="EMBL" id="GIG77791.1"/>
    </source>
</evidence>
<protein>
    <submittedName>
        <fullName evidence="9">Copper resistance protein C</fullName>
    </submittedName>
</protein>
<evidence type="ECO:0000256" key="5">
    <source>
        <dbReference type="SAM" id="MobiDB-lite"/>
    </source>
</evidence>
<comment type="subcellular location">
    <subcellularLocation>
        <location evidence="1">Cell envelope</location>
    </subcellularLocation>
</comment>
<dbReference type="GO" id="GO:0046688">
    <property type="term" value="P:response to copper ion"/>
    <property type="evidence" value="ECO:0007669"/>
    <property type="project" value="InterPro"/>
</dbReference>